<reference evidence="2" key="1">
    <citation type="journal article" date="2014" name="Int. J. Syst. Evol. Microbiol.">
        <title>Complete genome of a new Firmicutes species belonging to the dominant human colonic microbiota ('Ruminococcus bicirculans') reveals two chromosomes and a selective capacity to utilize plant glucans.</title>
        <authorList>
            <consortium name="NISC Comparative Sequencing Program"/>
            <person name="Wegmann U."/>
            <person name="Louis P."/>
            <person name="Goesmann A."/>
            <person name="Henrissat B."/>
            <person name="Duncan S.H."/>
            <person name="Flint H.J."/>
        </authorList>
    </citation>
    <scope>NUCLEOTIDE SEQUENCE</scope>
    <source>
        <strain evidence="2">CCM 4175</strain>
    </source>
</reference>
<dbReference type="EMBL" id="BMCB01000005">
    <property type="protein sequence ID" value="GGA88094.1"/>
    <property type="molecule type" value="Genomic_DNA"/>
</dbReference>
<keyword evidence="5" id="KW-1185">Reference proteome</keyword>
<dbReference type="Pfam" id="PF14493">
    <property type="entry name" value="HTH_40"/>
    <property type="match status" value="1"/>
</dbReference>
<proteinExistence type="predicted"/>
<reference evidence="3 4" key="2">
    <citation type="submission" date="2017-06" db="EMBL/GenBank/DDBJ databases">
        <authorList>
            <consortium name="Pathogen Informatics"/>
        </authorList>
    </citation>
    <scope>NUCLEOTIDE SEQUENCE [LARGE SCALE GENOMIC DNA]</scope>
    <source>
        <strain evidence="3 4">NCTC13833</strain>
    </source>
</reference>
<dbReference type="KEGG" id="smus:C7J88_02545"/>
<dbReference type="InterPro" id="IPR029491">
    <property type="entry name" value="Helicase_HTH"/>
</dbReference>
<feature type="domain" description="Helicase Helix-turn-helix" evidence="1">
    <location>
        <begin position="222"/>
        <end position="305"/>
    </location>
</feature>
<dbReference type="Proteomes" id="UP000652995">
    <property type="component" value="Unassembled WGS sequence"/>
</dbReference>
<dbReference type="RefSeq" id="WP_095116914.1">
    <property type="nucleotide sequence ID" value="NZ_BMCB01000005.1"/>
</dbReference>
<name>A0A240C3L2_9STAP</name>
<gene>
    <name evidence="2" type="ORF">GCM10007183_10340</name>
    <name evidence="3" type="ORF">SAMEA4412661_01164</name>
</gene>
<evidence type="ECO:0000313" key="3">
    <source>
        <dbReference type="EMBL" id="SNW02607.1"/>
    </source>
</evidence>
<protein>
    <recommendedName>
        <fullName evidence="1">Helicase Helix-turn-helix domain-containing protein</fullName>
    </recommendedName>
</protein>
<reference evidence="5" key="3">
    <citation type="journal article" date="2019" name="Int. J. Syst. Evol. Microbiol.">
        <title>The Global Catalogue of Microorganisms (GCM) 10K type strain sequencing project: providing services to taxonomists for standard genome sequencing and annotation.</title>
        <authorList>
            <consortium name="The Broad Institute Genomics Platform"/>
            <consortium name="The Broad Institute Genome Sequencing Center for Infectious Disease"/>
            <person name="Wu L."/>
            <person name="Ma J."/>
        </authorList>
    </citation>
    <scope>NUCLEOTIDE SEQUENCE [LARGE SCALE GENOMIC DNA]</scope>
    <source>
        <strain evidence="5">CCM 4175</strain>
    </source>
</reference>
<evidence type="ECO:0000313" key="2">
    <source>
        <dbReference type="EMBL" id="GGA88094.1"/>
    </source>
</evidence>
<evidence type="ECO:0000259" key="1">
    <source>
        <dbReference type="Pfam" id="PF14493"/>
    </source>
</evidence>
<evidence type="ECO:0000313" key="4">
    <source>
        <dbReference type="Proteomes" id="UP000243706"/>
    </source>
</evidence>
<reference evidence="2" key="4">
    <citation type="submission" date="2024-05" db="EMBL/GenBank/DDBJ databases">
        <authorList>
            <person name="Sun Q."/>
            <person name="Sedlacek I."/>
        </authorList>
    </citation>
    <scope>NUCLEOTIDE SEQUENCE</scope>
    <source>
        <strain evidence="2">CCM 4175</strain>
    </source>
</reference>
<dbReference type="Proteomes" id="UP000243706">
    <property type="component" value="Chromosome 1"/>
</dbReference>
<sequence length="315" mass="36800">MRSIIAYIYQHASPNKNKKSIYNIITGKKTHQTFFDATSLNVMSFYGCAPNLSFDDFETIVAASTNEEVTLPTSSSVTYFMLQHSFATLQLLIQTLSHAQHDNMKFAPLTSHTEIHQRVRNIYTMIQNKQLNGHVKREIFTLFKTLNAEHKGSIAHYFLTGYDETMYTMKQVGQLHQIDDDRLFITHYIDLLTIYQLLSEKEAYPILHQCLASDQLSYTLFRTKSLLLHGLSVPEVAQQTQLTENTIHDHILDLFMRHHLKNYYDYLTQDFQSFLAFYAQQPFQKLRFYKENFEYLSYFEIKLAIIGFSKGVLHA</sequence>
<dbReference type="OrthoDB" id="2354672at2"/>
<evidence type="ECO:0000313" key="5">
    <source>
        <dbReference type="Proteomes" id="UP000652995"/>
    </source>
</evidence>
<dbReference type="EMBL" id="LT906464">
    <property type="protein sequence ID" value="SNW02607.1"/>
    <property type="molecule type" value="Genomic_DNA"/>
</dbReference>
<dbReference type="AlphaFoldDB" id="A0A240C3L2"/>
<accession>A0A240C3L2</accession>
<organism evidence="3 4">
    <name type="scientific">Staphylococcus muscae</name>
    <dbReference type="NCBI Taxonomy" id="1294"/>
    <lineage>
        <taxon>Bacteria</taxon>
        <taxon>Bacillati</taxon>
        <taxon>Bacillota</taxon>
        <taxon>Bacilli</taxon>
        <taxon>Bacillales</taxon>
        <taxon>Staphylococcaceae</taxon>
        <taxon>Staphylococcus</taxon>
    </lineage>
</organism>